<dbReference type="GO" id="GO:0032153">
    <property type="term" value="C:cell division site"/>
    <property type="evidence" value="ECO:0007669"/>
    <property type="project" value="TreeGrafter"/>
</dbReference>
<evidence type="ECO:0000313" key="3">
    <source>
        <dbReference type="EMBL" id="QCW82817.1"/>
    </source>
</evidence>
<dbReference type="STRING" id="675511.GCA_000341735_00716"/>
<dbReference type="PANTHER" id="PTHR21666:SF263">
    <property type="entry name" value="MUREIN HYDROLASE ACTIVATOR NLPD"/>
    <property type="match status" value="1"/>
</dbReference>
<reference evidence="4" key="1">
    <citation type="journal article" date="2019" name="J. Bacteriol.">
        <title>A Mutagenic Screen Identifies a TonB-Dependent Receptor Required for the Lanthanide Metal Switch in the Type I Methanotroph 'Methylotuvimicrobium buryatense' 5GB1C.</title>
        <authorList>
            <person name="Groom J.D."/>
            <person name="Ford S.M."/>
            <person name="Pesesky M.W."/>
            <person name="Lidstrom M.E."/>
        </authorList>
    </citation>
    <scope>NUCLEOTIDE SEQUENCE [LARGE SCALE GENOMIC DNA]</scope>
    <source>
        <strain evidence="4">5GB1C</strain>
    </source>
</reference>
<gene>
    <name evidence="3" type="ORF">EQU24_11620</name>
</gene>
<dbReference type="Pfam" id="PF01551">
    <property type="entry name" value="Peptidase_M23"/>
    <property type="match status" value="1"/>
</dbReference>
<protein>
    <submittedName>
        <fullName evidence="3">LysM peptidoglycan-binding domain-containing protein</fullName>
    </submittedName>
</protein>
<dbReference type="InterPro" id="IPR016047">
    <property type="entry name" value="M23ase_b-sheet_dom"/>
</dbReference>
<organism evidence="3 4">
    <name type="scientific">Methylotuvimicrobium buryatense</name>
    <name type="common">Methylomicrobium buryatense</name>
    <dbReference type="NCBI Taxonomy" id="95641"/>
    <lineage>
        <taxon>Bacteria</taxon>
        <taxon>Pseudomonadati</taxon>
        <taxon>Pseudomonadota</taxon>
        <taxon>Gammaproteobacteria</taxon>
        <taxon>Methylococcales</taxon>
        <taxon>Methylococcaceae</taxon>
        <taxon>Methylotuvimicrobium</taxon>
    </lineage>
</organism>
<dbReference type="Gene3D" id="2.70.70.10">
    <property type="entry name" value="Glucose Permease (Domain IIA)"/>
    <property type="match status" value="1"/>
</dbReference>
<dbReference type="SUPFAM" id="SSF51261">
    <property type="entry name" value="Duplicated hybrid motif"/>
    <property type="match status" value="1"/>
</dbReference>
<evidence type="ECO:0000256" key="1">
    <source>
        <dbReference type="ARBA" id="ARBA00038420"/>
    </source>
</evidence>
<dbReference type="GO" id="GO:0004222">
    <property type="term" value="F:metalloendopeptidase activity"/>
    <property type="evidence" value="ECO:0007669"/>
    <property type="project" value="TreeGrafter"/>
</dbReference>
<dbReference type="Pfam" id="PF01476">
    <property type="entry name" value="LysM"/>
    <property type="match status" value="1"/>
</dbReference>
<dbReference type="EMBL" id="CP035467">
    <property type="protein sequence ID" value="QCW82817.1"/>
    <property type="molecule type" value="Genomic_DNA"/>
</dbReference>
<evidence type="ECO:0000259" key="2">
    <source>
        <dbReference type="PROSITE" id="PS51782"/>
    </source>
</evidence>
<dbReference type="PROSITE" id="PS51782">
    <property type="entry name" value="LYSM"/>
    <property type="match status" value="1"/>
</dbReference>
<feature type="domain" description="LysM" evidence="2">
    <location>
        <begin position="53"/>
        <end position="97"/>
    </location>
</feature>
<dbReference type="PANTHER" id="PTHR21666">
    <property type="entry name" value="PEPTIDASE-RELATED"/>
    <property type="match status" value="1"/>
</dbReference>
<dbReference type="RefSeq" id="WP_017839344.1">
    <property type="nucleotide sequence ID" value="NZ_CP035467.1"/>
</dbReference>
<dbReference type="InterPro" id="IPR018392">
    <property type="entry name" value="LysM"/>
</dbReference>
<dbReference type="Proteomes" id="UP000305881">
    <property type="component" value="Chromosome"/>
</dbReference>
<name>A0A4P9UNK6_METBY</name>
<proteinExistence type="inferred from homology"/>
<dbReference type="AlphaFoldDB" id="A0A4P9UNK6"/>
<dbReference type="KEGG" id="mbur:EQU24_11620"/>
<dbReference type="OrthoDB" id="9793746at2"/>
<dbReference type="GO" id="GO:0009279">
    <property type="term" value="C:cell outer membrane"/>
    <property type="evidence" value="ECO:0007669"/>
    <property type="project" value="TreeGrafter"/>
</dbReference>
<dbReference type="CDD" id="cd12797">
    <property type="entry name" value="M23_peptidase"/>
    <property type="match status" value="1"/>
</dbReference>
<evidence type="ECO:0000313" key="4">
    <source>
        <dbReference type="Proteomes" id="UP000305881"/>
    </source>
</evidence>
<dbReference type="InterPro" id="IPR011055">
    <property type="entry name" value="Dup_hybrid_motif"/>
</dbReference>
<dbReference type="InterPro" id="IPR036779">
    <property type="entry name" value="LysM_dom_sf"/>
</dbReference>
<dbReference type="SMART" id="SM00257">
    <property type="entry name" value="LysM"/>
    <property type="match status" value="1"/>
</dbReference>
<comment type="similarity">
    <text evidence="1">Belongs to the E.coli NlpD/Haemophilus LppB family.</text>
</comment>
<dbReference type="CDD" id="cd00118">
    <property type="entry name" value="LysM"/>
    <property type="match status" value="1"/>
</dbReference>
<sequence length="263" mass="28784">MFLFKLVARRDWRVLMLAGAAVSCGQVVLPDSEMATIPSVSRPEPAKATIDSSYYVVQPGDTLYSIGFRSGHGYQVLAAWNGIKPPYKILVGQRLKMFDPGPEKPTIVKPSNDLGSLVRAPVEKRNSSQKKSIVSNDKKKLLKLHWQWPITGIILKNFSQSGRKGIDISGRLGQSVKATEAGKVVYSGTGLIGYGNLLIVKHNETYMSAYANNSLLLVEEGEYVDKGQKIAEVGKSASGQAALHFEIRKNGNPVNPIEYLPKN</sequence>
<dbReference type="InterPro" id="IPR050570">
    <property type="entry name" value="Cell_wall_metabolism_enzyme"/>
</dbReference>
<dbReference type="Gene3D" id="3.10.350.10">
    <property type="entry name" value="LysM domain"/>
    <property type="match status" value="1"/>
</dbReference>
<dbReference type="PROSITE" id="PS51257">
    <property type="entry name" value="PROKAR_LIPOPROTEIN"/>
    <property type="match status" value="1"/>
</dbReference>
<keyword evidence="4" id="KW-1185">Reference proteome</keyword>
<accession>A0A4P9UNK6</accession>